<dbReference type="GO" id="GO:0044281">
    <property type="term" value="P:small molecule metabolic process"/>
    <property type="evidence" value="ECO:0007669"/>
    <property type="project" value="UniProtKB-ARBA"/>
</dbReference>
<comment type="cofactor">
    <cofactor evidence="1">
        <name>Mg(2+)</name>
        <dbReference type="ChEBI" id="CHEBI:18420"/>
    </cofactor>
</comment>
<dbReference type="SUPFAM" id="SSF56784">
    <property type="entry name" value="HAD-like"/>
    <property type="match status" value="1"/>
</dbReference>
<accession>A0A919UF04</accession>
<keyword evidence="5" id="KW-1185">Reference proteome</keyword>
<dbReference type="NCBIfam" id="TIGR01509">
    <property type="entry name" value="HAD-SF-IA-v3"/>
    <property type="match status" value="1"/>
</dbReference>
<gene>
    <name evidence="4" type="ORF">Dsi01nite_110450</name>
</gene>
<evidence type="ECO:0000313" key="5">
    <source>
        <dbReference type="Proteomes" id="UP000660611"/>
    </source>
</evidence>
<evidence type="ECO:0000256" key="2">
    <source>
        <dbReference type="ARBA" id="ARBA00022801"/>
    </source>
</evidence>
<evidence type="ECO:0000256" key="1">
    <source>
        <dbReference type="ARBA" id="ARBA00001946"/>
    </source>
</evidence>
<evidence type="ECO:0000313" key="4">
    <source>
        <dbReference type="EMBL" id="GIG53004.1"/>
    </source>
</evidence>
<dbReference type="Proteomes" id="UP000660611">
    <property type="component" value="Unassembled WGS sequence"/>
</dbReference>
<evidence type="ECO:0008006" key="6">
    <source>
        <dbReference type="Google" id="ProtNLM"/>
    </source>
</evidence>
<dbReference type="InterPro" id="IPR036412">
    <property type="entry name" value="HAD-like_sf"/>
</dbReference>
<organism evidence="4 5">
    <name type="scientific">Dactylosporangium siamense</name>
    <dbReference type="NCBI Taxonomy" id="685454"/>
    <lineage>
        <taxon>Bacteria</taxon>
        <taxon>Bacillati</taxon>
        <taxon>Actinomycetota</taxon>
        <taxon>Actinomycetes</taxon>
        <taxon>Micromonosporales</taxon>
        <taxon>Micromonosporaceae</taxon>
        <taxon>Dactylosporangium</taxon>
    </lineage>
</organism>
<dbReference type="InterPro" id="IPR023214">
    <property type="entry name" value="HAD_sf"/>
</dbReference>
<dbReference type="RefSeq" id="WP_203854607.1">
    <property type="nucleotide sequence ID" value="NZ_BAAAVW010000047.1"/>
</dbReference>
<reference evidence="4" key="1">
    <citation type="submission" date="2021-01" db="EMBL/GenBank/DDBJ databases">
        <title>Whole genome shotgun sequence of Dactylosporangium siamense NBRC 106093.</title>
        <authorList>
            <person name="Komaki H."/>
            <person name="Tamura T."/>
        </authorList>
    </citation>
    <scope>NUCLEOTIDE SEQUENCE</scope>
    <source>
        <strain evidence="4">NBRC 106093</strain>
    </source>
</reference>
<protein>
    <recommendedName>
        <fullName evidence="6">Hydrolase of the HAD superfamily</fullName>
    </recommendedName>
</protein>
<keyword evidence="2" id="KW-0378">Hydrolase</keyword>
<sequence>MPPRFIVFDLFHTLVDGADAERDRVVGEMAVMVGVDPDALLRAYHETWDERLVRWSVEETIRILAGRLGVHPSDEAVARAAAHRRALAHRVLDAVHPATLTALDALRAGGARLALVSNATAEAAEEWPACALASRFDVAVFSSVVGFGKPDPRIYLAAADALGAAPADCVYVGDGADGELAGAAAVGMRVVRTVEHKDTDPTWPGPVIQALRDLEDCPV</sequence>
<evidence type="ECO:0000256" key="3">
    <source>
        <dbReference type="ARBA" id="ARBA00022842"/>
    </source>
</evidence>
<dbReference type="SFLD" id="SFLDG01129">
    <property type="entry name" value="C1.5:_HAD__Beta-PGM__Phosphata"/>
    <property type="match status" value="1"/>
</dbReference>
<dbReference type="NCBIfam" id="TIGR01549">
    <property type="entry name" value="HAD-SF-IA-v1"/>
    <property type="match status" value="1"/>
</dbReference>
<dbReference type="AlphaFoldDB" id="A0A919UF04"/>
<dbReference type="Pfam" id="PF00702">
    <property type="entry name" value="Hydrolase"/>
    <property type="match status" value="1"/>
</dbReference>
<name>A0A919UF04_9ACTN</name>
<dbReference type="PANTHER" id="PTHR46470">
    <property type="entry name" value="N-ACYLNEURAMINATE-9-PHOSPHATASE"/>
    <property type="match status" value="1"/>
</dbReference>
<dbReference type="SFLD" id="SFLDS00003">
    <property type="entry name" value="Haloacid_Dehalogenase"/>
    <property type="match status" value="1"/>
</dbReference>
<proteinExistence type="predicted"/>
<dbReference type="InterPro" id="IPR051400">
    <property type="entry name" value="HAD-like_hydrolase"/>
</dbReference>
<dbReference type="EMBL" id="BONQ01000207">
    <property type="protein sequence ID" value="GIG53004.1"/>
    <property type="molecule type" value="Genomic_DNA"/>
</dbReference>
<dbReference type="PANTHER" id="PTHR46470:SF4">
    <property type="entry name" value="5-AMINO-6-(5-PHOSPHO-D-RIBITYLAMINO)URACIL PHOSPHATASE YIGB"/>
    <property type="match status" value="1"/>
</dbReference>
<dbReference type="GO" id="GO:0016787">
    <property type="term" value="F:hydrolase activity"/>
    <property type="evidence" value="ECO:0007669"/>
    <property type="project" value="UniProtKB-KW"/>
</dbReference>
<dbReference type="Gene3D" id="3.40.50.1000">
    <property type="entry name" value="HAD superfamily/HAD-like"/>
    <property type="match status" value="1"/>
</dbReference>
<keyword evidence="3" id="KW-0460">Magnesium</keyword>
<comment type="caution">
    <text evidence="4">The sequence shown here is derived from an EMBL/GenBank/DDBJ whole genome shotgun (WGS) entry which is preliminary data.</text>
</comment>
<dbReference type="InterPro" id="IPR006439">
    <property type="entry name" value="HAD-SF_hydro_IA"/>
</dbReference>